<dbReference type="PANTHER" id="PTHR30483:SF6">
    <property type="entry name" value="PERIPLASMIC BINDING PROTEIN OF ABC TRANSPORTER FOR NATURAL AMINO ACIDS"/>
    <property type="match status" value="1"/>
</dbReference>
<gene>
    <name evidence="5" type="ORF">BJP36_23195</name>
</gene>
<comment type="similarity">
    <text evidence="1">Belongs to the leucine-binding protein family.</text>
</comment>
<reference evidence="6" key="1">
    <citation type="submission" date="2016-10" db="EMBL/GenBank/DDBJ databases">
        <title>Comparative genomics uncovers the prolific and rare metabolic potential of the cyanobacterial genus Moorea.</title>
        <authorList>
            <person name="Leao T."/>
            <person name="Castelao G."/>
            <person name="Korobeynikov A."/>
            <person name="Monroe E.A."/>
            <person name="Podell S."/>
            <person name="Glukhov E."/>
            <person name="Allen E."/>
            <person name="Gerwick W.H."/>
            <person name="Gerwick L."/>
        </authorList>
    </citation>
    <scope>NUCLEOTIDE SEQUENCE [LARGE SCALE GENOMIC DNA]</scope>
    <source>
        <strain evidence="6">JHB</strain>
    </source>
</reference>
<protein>
    <submittedName>
        <fullName evidence="5">ABC transporter substrate-binding protein</fullName>
    </submittedName>
</protein>
<evidence type="ECO:0000256" key="2">
    <source>
        <dbReference type="ARBA" id="ARBA00022729"/>
    </source>
</evidence>
<feature type="domain" description="Leucine-binding protein" evidence="4">
    <location>
        <begin position="556"/>
        <end position="862"/>
    </location>
</feature>
<organism evidence="5 6">
    <name type="scientific">Moorena producens (strain JHB)</name>
    <dbReference type="NCBI Taxonomy" id="1454205"/>
    <lineage>
        <taxon>Bacteria</taxon>
        <taxon>Bacillati</taxon>
        <taxon>Cyanobacteriota</taxon>
        <taxon>Cyanophyceae</taxon>
        <taxon>Coleofasciculales</taxon>
        <taxon>Coleofasciculaceae</taxon>
        <taxon>Moorena</taxon>
    </lineage>
</organism>
<dbReference type="Proteomes" id="UP000176944">
    <property type="component" value="Chromosome"/>
</dbReference>
<dbReference type="Gene3D" id="3.40.50.2300">
    <property type="match status" value="2"/>
</dbReference>
<evidence type="ECO:0000259" key="4">
    <source>
        <dbReference type="Pfam" id="PF13458"/>
    </source>
</evidence>
<dbReference type="InterPro" id="IPR024983">
    <property type="entry name" value="CHAT_dom"/>
</dbReference>
<dbReference type="Pfam" id="PF13458">
    <property type="entry name" value="Peripla_BP_6"/>
    <property type="match status" value="1"/>
</dbReference>
<evidence type="ECO:0000313" key="5">
    <source>
        <dbReference type="EMBL" id="AOY82381.1"/>
    </source>
</evidence>
<evidence type="ECO:0000256" key="1">
    <source>
        <dbReference type="ARBA" id="ARBA00010062"/>
    </source>
</evidence>
<sequence>MNRVVILTLDGDLDRGIRVTLAWGTTDKSAEGKIMSRLAPNPEIYQLYTDWQKGYRNLEYFYRNPRLTPKGLYISSMKSCEQLVDELSNNINQWLNSRSDGFDQIRNQLTTELSRHRDIRVLIQTDNPQLQRLPWHLWDVWENNHDSVEFSLIPLEYQPTPETKLRNRVRLLAILGNSDGIDIETDHNNWQQVSSLDSSSCFLVEPTREELDHKLWEKEGWDILFFAGHSSSECNDESGRIYINQEDSIIIDDLIPALKEAIKNGLKLAIFNSCDGLGLANALARLQMPQAIIMKEPVPDEVAQTFLRFFLEEFSQGKSLHKAVKVARKRLHYLENRLDKKLPYATWLPVIYHHPKAQPWRWPVSGSLVTLLIKLALGTVALLSIYGIYKIATEPNKLGDKISSGEEILDTTSARRFKHRGVKFMAKCQTPWRDNLAIFSQKTWQRWERCWWTKSNYKKAGNLFLKSWQEEDKDPETLIYLNNALLEATKSDYYTIAVAVPIVRNKNGSVKHRELAQKILRGIAHAQTEVNLELFQDNDKLPNNFTEKLLGKDVINGKSIKGKGLKVLIADDANITSEAIQRAKALVKERDILGVVGHYASDMTMETVDIYNSNKLVLISSGSTTEELTEHPRNFFFRTVPTAKIAAQYLVDYLVKNGHQKAAVFYNPRSPFTHSFWQEFKQQFTNQGGELVDIKHYDISKPNFNPKQAIEEIGKTQDTAIVLNPDGQVTNAVTNAIDMIKENNGRNVMVGSSGIARSKTLALKQPDLFENLVVSVSWHHLNSANPQVNQDAQTLWGKSFNSLTAWSALAYDATRGLITAIEKQKNPTRIGMQKTLRSPDFSADGVTGKIEFEPANGNRKNPSQILVHVVPCPNQESGLEFVPLEYSSCDQKH</sequence>
<feature type="domain" description="CHAT" evidence="3">
    <location>
        <begin position="120"/>
        <end position="362"/>
    </location>
</feature>
<evidence type="ECO:0000313" key="6">
    <source>
        <dbReference type="Proteomes" id="UP000176944"/>
    </source>
</evidence>
<proteinExistence type="inferred from homology"/>
<dbReference type="EMBL" id="CP017708">
    <property type="protein sequence ID" value="AOY82381.1"/>
    <property type="molecule type" value="Genomic_DNA"/>
</dbReference>
<dbReference type="InterPro" id="IPR028081">
    <property type="entry name" value="Leu-bd"/>
</dbReference>
<evidence type="ECO:0000259" key="3">
    <source>
        <dbReference type="Pfam" id="PF12770"/>
    </source>
</evidence>
<name>A0A1D9G490_MOOP1</name>
<accession>A0A1D9G490</accession>
<dbReference type="SUPFAM" id="SSF53822">
    <property type="entry name" value="Periplasmic binding protein-like I"/>
    <property type="match status" value="1"/>
</dbReference>
<dbReference type="InterPro" id="IPR028082">
    <property type="entry name" value="Peripla_BP_I"/>
</dbReference>
<dbReference type="InterPro" id="IPR051010">
    <property type="entry name" value="BCAA_transport"/>
</dbReference>
<dbReference type="AlphaFoldDB" id="A0A1D9G490"/>
<dbReference type="CDD" id="cd06268">
    <property type="entry name" value="PBP1_ABC_transporter_LIVBP-like"/>
    <property type="match status" value="1"/>
</dbReference>
<dbReference type="PANTHER" id="PTHR30483">
    <property type="entry name" value="LEUCINE-SPECIFIC-BINDING PROTEIN"/>
    <property type="match status" value="1"/>
</dbReference>
<dbReference type="Pfam" id="PF12770">
    <property type="entry name" value="CHAT"/>
    <property type="match status" value="1"/>
</dbReference>
<keyword evidence="2" id="KW-0732">Signal</keyword>